<reference evidence="2" key="1">
    <citation type="submission" date="2019-07" db="EMBL/GenBank/DDBJ databases">
        <title>De Novo Assembly of kiwifruit Actinidia rufa.</title>
        <authorList>
            <person name="Sugita-Konishi S."/>
            <person name="Sato K."/>
            <person name="Mori E."/>
            <person name="Abe Y."/>
            <person name="Kisaki G."/>
            <person name="Hamano K."/>
            <person name="Suezawa K."/>
            <person name="Otani M."/>
            <person name="Fukuda T."/>
            <person name="Manabe T."/>
            <person name="Gomi K."/>
            <person name="Tabuchi M."/>
            <person name="Akimitsu K."/>
            <person name="Kataoka I."/>
        </authorList>
    </citation>
    <scope>NUCLEOTIDE SEQUENCE [LARGE SCALE GENOMIC DNA]</scope>
    <source>
        <strain evidence="2">cv. Fuchu</strain>
    </source>
</reference>
<comment type="caution">
    <text evidence="1">The sequence shown here is derived from an EMBL/GenBank/DDBJ whole genome shotgun (WGS) entry which is preliminary data.</text>
</comment>
<evidence type="ECO:0000313" key="2">
    <source>
        <dbReference type="Proteomes" id="UP000585474"/>
    </source>
</evidence>
<dbReference type="PANTHER" id="PTHR45786:SF74">
    <property type="entry name" value="ATP-DEPENDENT DNA HELICASE"/>
    <property type="match status" value="1"/>
</dbReference>
<protein>
    <recommendedName>
        <fullName evidence="3">Helitron helicase-like domain-containing protein</fullName>
    </recommendedName>
</protein>
<dbReference type="OrthoDB" id="1300214at2759"/>
<keyword evidence="2" id="KW-1185">Reference proteome</keyword>
<proteinExistence type="predicted"/>
<dbReference type="AlphaFoldDB" id="A0A7J0DFB0"/>
<sequence length="434" mass="49309">MPPPRNLGEAFLTIDVNEVITRQVELPLRLELSMSSTTSPPEQNWQTSTNQRVHENLCSDDELEANAFTSLGAKMDPRILAGRGPRSFTIHGELRHRTGALLPQPGHEGTYAQLYIYDPDSALNAYELLNQSEQAGEYLTAYLHYSVATDRRRYNLPTSDEIAVILPGDGTEVNGMRDIVLHLRGNNDLMRISECHPAYLPLHYVLLFPRGELGWEPQLKQWDVLRGVDKIRTCAQVDIVVSVEFPSPEDDPILFETVKSVMVHGPCGARNPNAPCLDNNGRCTKRYPRAFAEGTTMDQDGYPIYRRRNDGRVYTVMGQDVDNRDVVPYNAYLSKMFNCHINVEVCAGMRCVKYIHKYIYKGHDRTTMVLGGVDEIQQYIDSRYIGAPEAARRILGHNLHEEFPTVVRLALHLPGMHHVIFDETESMKFNYFQS</sequence>
<gene>
    <name evidence="1" type="ORF">Acr_00g0025630</name>
</gene>
<evidence type="ECO:0000313" key="1">
    <source>
        <dbReference type="EMBL" id="GFS32967.1"/>
    </source>
</evidence>
<evidence type="ECO:0008006" key="3">
    <source>
        <dbReference type="Google" id="ProtNLM"/>
    </source>
</evidence>
<accession>A0A7J0DFB0</accession>
<dbReference type="Proteomes" id="UP000585474">
    <property type="component" value="Unassembled WGS sequence"/>
</dbReference>
<dbReference type="PANTHER" id="PTHR45786">
    <property type="entry name" value="DNA BINDING PROTEIN-LIKE"/>
    <property type="match status" value="1"/>
</dbReference>
<dbReference type="EMBL" id="BJWL01000174">
    <property type="protein sequence ID" value="GFS32967.1"/>
    <property type="molecule type" value="Genomic_DNA"/>
</dbReference>
<organism evidence="1 2">
    <name type="scientific">Actinidia rufa</name>
    <dbReference type="NCBI Taxonomy" id="165716"/>
    <lineage>
        <taxon>Eukaryota</taxon>
        <taxon>Viridiplantae</taxon>
        <taxon>Streptophyta</taxon>
        <taxon>Embryophyta</taxon>
        <taxon>Tracheophyta</taxon>
        <taxon>Spermatophyta</taxon>
        <taxon>Magnoliopsida</taxon>
        <taxon>eudicotyledons</taxon>
        <taxon>Gunneridae</taxon>
        <taxon>Pentapetalae</taxon>
        <taxon>asterids</taxon>
        <taxon>Ericales</taxon>
        <taxon>Actinidiaceae</taxon>
        <taxon>Actinidia</taxon>
    </lineage>
</organism>
<name>A0A7J0DFB0_9ERIC</name>